<evidence type="ECO:0000256" key="1">
    <source>
        <dbReference type="ARBA" id="ARBA00010020"/>
    </source>
</evidence>
<comment type="function">
    <text evidence="2">Involved in regulation of actin and microtubule organization. Part of a WAVE complex that activates the Arp2/3 complex.</text>
</comment>
<name>A0A8T2UI12_CERRI</name>
<dbReference type="Gene3D" id="6.10.140.1620">
    <property type="match status" value="1"/>
</dbReference>
<dbReference type="PANTHER" id="PTHR10460:SF0">
    <property type="entry name" value="ABELSON INTERACTING PROTEIN, ISOFORM D"/>
    <property type="match status" value="1"/>
</dbReference>
<evidence type="ECO:0000256" key="3">
    <source>
        <dbReference type="SAM" id="MobiDB-lite"/>
    </source>
</evidence>
<dbReference type="PANTHER" id="PTHR10460">
    <property type="entry name" value="ABL INTERACTOR FAMILY MEMBER"/>
    <property type="match status" value="1"/>
</dbReference>
<comment type="similarity">
    <text evidence="1">Belongs to the ABI family.</text>
</comment>
<proteinExistence type="inferred from homology"/>
<evidence type="ECO:0000313" key="4">
    <source>
        <dbReference type="EMBL" id="KAH7434130.1"/>
    </source>
</evidence>
<comment type="caution">
    <text evidence="4">The sequence shown here is derived from an EMBL/GenBank/DDBJ whole genome shotgun (WGS) entry which is preliminary data.</text>
</comment>
<evidence type="ECO:0000313" key="5">
    <source>
        <dbReference type="Proteomes" id="UP000825935"/>
    </source>
</evidence>
<dbReference type="AlphaFoldDB" id="A0A8T2UI12"/>
<keyword evidence="5" id="KW-1185">Reference proteome</keyword>
<dbReference type="Proteomes" id="UP000825935">
    <property type="component" value="Chromosome 6"/>
</dbReference>
<feature type="region of interest" description="Disordered" evidence="3">
    <location>
        <begin position="1"/>
        <end position="32"/>
    </location>
</feature>
<dbReference type="OrthoDB" id="5971719at2759"/>
<evidence type="ECO:0000256" key="2">
    <source>
        <dbReference type="ARBA" id="ARBA00025223"/>
    </source>
</evidence>
<gene>
    <name evidence="4" type="ORF">KP509_06G001400</name>
</gene>
<protein>
    <submittedName>
        <fullName evidence="4">Uncharacterized protein</fullName>
    </submittedName>
</protein>
<accession>A0A8T2UI12</accession>
<organism evidence="4 5">
    <name type="scientific">Ceratopteris richardii</name>
    <name type="common">Triangle waterfern</name>
    <dbReference type="NCBI Taxonomy" id="49495"/>
    <lineage>
        <taxon>Eukaryota</taxon>
        <taxon>Viridiplantae</taxon>
        <taxon>Streptophyta</taxon>
        <taxon>Embryophyta</taxon>
        <taxon>Tracheophyta</taxon>
        <taxon>Polypodiopsida</taxon>
        <taxon>Polypodiidae</taxon>
        <taxon>Polypodiales</taxon>
        <taxon>Pteridineae</taxon>
        <taxon>Pteridaceae</taxon>
        <taxon>Parkerioideae</taxon>
        <taxon>Ceratopteris</taxon>
    </lineage>
</organism>
<dbReference type="InterPro" id="IPR028457">
    <property type="entry name" value="ABI"/>
</dbReference>
<sequence length="341" mass="38402">MATWHTSSLQQSGEGEDDEESVDAHQSSYCSTPQEVIVEEDEEFGAQAFHHDDNSEFSIALKELKSIRSHLYSAADYCESAYMYSGKKKAIFENLKDYSVKALVNAVDHIGTVAAKLDDSLVKQIKNLSVIEFNVSRTSRQFQAFHDNKNSEGLIHFQLTKRNHVYGKQYVLKDPSVHGKPNDGSSHWRIVEDSNKLENKPDQTQYDSTSDTNIPNSLAWYIASEMPSDYSVTGPYVVSRLNSTNSRGEKKLQGLLTRSFSSGQFSSPKGSHSPRVLSKVQELVESPDSTKRLTSLLSLDETRHYYDPQKHKKGLLSSFLGRTKSEKPKKLSNIVSFKQHP</sequence>
<reference evidence="4" key="1">
    <citation type="submission" date="2021-08" db="EMBL/GenBank/DDBJ databases">
        <title>WGS assembly of Ceratopteris richardii.</title>
        <authorList>
            <person name="Marchant D.B."/>
            <person name="Chen G."/>
            <person name="Jenkins J."/>
            <person name="Shu S."/>
            <person name="Leebens-Mack J."/>
            <person name="Grimwood J."/>
            <person name="Schmutz J."/>
            <person name="Soltis P."/>
            <person name="Soltis D."/>
            <person name="Chen Z.-H."/>
        </authorList>
    </citation>
    <scope>NUCLEOTIDE SEQUENCE</scope>
    <source>
        <strain evidence="4">Whitten #5841</strain>
        <tissue evidence="4">Leaf</tissue>
    </source>
</reference>
<dbReference type="OMA" id="HEEAGFF"/>
<dbReference type="EMBL" id="CM035411">
    <property type="protein sequence ID" value="KAH7434130.1"/>
    <property type="molecule type" value="Genomic_DNA"/>
</dbReference>